<gene>
    <name evidence="20 22" type="primary">murB</name>
    <name evidence="22" type="ORF">HQN79_06675</name>
</gene>
<keyword evidence="23" id="KW-1185">Reference proteome</keyword>
<keyword evidence="17 20" id="KW-0961">Cell wall biogenesis/degradation</keyword>
<dbReference type="InterPro" id="IPR016169">
    <property type="entry name" value="FAD-bd_PCMH_sub2"/>
</dbReference>
<comment type="cofactor">
    <cofactor evidence="1 20">
        <name>FAD</name>
        <dbReference type="ChEBI" id="CHEBI:57692"/>
    </cofactor>
</comment>
<feature type="active site" evidence="20">
    <location>
        <position position="337"/>
    </location>
</feature>
<keyword evidence="15 20" id="KW-0560">Oxidoreductase</keyword>
<evidence type="ECO:0000256" key="4">
    <source>
        <dbReference type="ARBA" id="ARBA00004752"/>
    </source>
</evidence>
<dbReference type="GO" id="GO:0071555">
    <property type="term" value="P:cell wall organization"/>
    <property type="evidence" value="ECO:0007669"/>
    <property type="project" value="UniProtKB-KW"/>
</dbReference>
<keyword evidence="10 20" id="KW-0285">Flavoprotein</keyword>
<dbReference type="GO" id="GO:0008762">
    <property type="term" value="F:UDP-N-acetylmuramate dehydrogenase activity"/>
    <property type="evidence" value="ECO:0007669"/>
    <property type="project" value="UniProtKB-UniRule"/>
</dbReference>
<evidence type="ECO:0000256" key="10">
    <source>
        <dbReference type="ARBA" id="ARBA00022630"/>
    </source>
</evidence>
<evidence type="ECO:0000256" key="6">
    <source>
        <dbReference type="ARBA" id="ARBA00012518"/>
    </source>
</evidence>
<evidence type="ECO:0000256" key="1">
    <source>
        <dbReference type="ARBA" id="ARBA00001974"/>
    </source>
</evidence>
<keyword evidence="13 20" id="KW-0133">Cell shape</keyword>
<evidence type="ECO:0000256" key="15">
    <source>
        <dbReference type="ARBA" id="ARBA00023002"/>
    </source>
</evidence>
<dbReference type="AlphaFoldDB" id="A0A7D4NR59"/>
<reference evidence="22 23" key="1">
    <citation type="submission" date="2020-05" db="EMBL/GenBank/DDBJ databases">
        <title>Thiomicrorhabdus sediminis sp.nov. and Thiomicrorhabdus xiamenensis sp.nov., novel sulfur-oxidizing bacteria isolated from coastal sediment.</title>
        <authorList>
            <person name="Liu X."/>
        </authorList>
    </citation>
    <scope>NUCLEOTIDE SEQUENCE [LARGE SCALE GENOMIC DNA]</scope>
    <source>
        <strain evidence="22 23">G2</strain>
    </source>
</reference>
<keyword evidence="9 20" id="KW-0132">Cell division</keyword>
<dbReference type="PANTHER" id="PTHR21071">
    <property type="entry name" value="UDP-N-ACETYLENOLPYRUVOYLGLUCOSAMINE REDUCTASE"/>
    <property type="match status" value="1"/>
</dbReference>
<evidence type="ECO:0000256" key="9">
    <source>
        <dbReference type="ARBA" id="ARBA00022618"/>
    </source>
</evidence>
<dbReference type="InterPro" id="IPR006094">
    <property type="entry name" value="Oxid_FAD_bind_N"/>
</dbReference>
<dbReference type="SUPFAM" id="SSF56194">
    <property type="entry name" value="Uridine diphospho-N-Acetylenolpyruvylglucosamine reductase, MurB, C-terminal domain"/>
    <property type="match status" value="1"/>
</dbReference>
<evidence type="ECO:0000256" key="3">
    <source>
        <dbReference type="ARBA" id="ARBA00004496"/>
    </source>
</evidence>
<accession>A0A7D4NR59</accession>
<dbReference type="GO" id="GO:0071949">
    <property type="term" value="F:FAD binding"/>
    <property type="evidence" value="ECO:0007669"/>
    <property type="project" value="InterPro"/>
</dbReference>
<dbReference type="GO" id="GO:0008360">
    <property type="term" value="P:regulation of cell shape"/>
    <property type="evidence" value="ECO:0007669"/>
    <property type="project" value="UniProtKB-KW"/>
</dbReference>
<proteinExistence type="inferred from homology"/>
<keyword evidence="12 20" id="KW-0521">NADP</keyword>
<evidence type="ECO:0000256" key="5">
    <source>
        <dbReference type="ARBA" id="ARBA00010485"/>
    </source>
</evidence>
<name>A0A7D4NR59_9GAMM</name>
<evidence type="ECO:0000256" key="8">
    <source>
        <dbReference type="ARBA" id="ARBA00022490"/>
    </source>
</evidence>
<dbReference type="PROSITE" id="PS51387">
    <property type="entry name" value="FAD_PCMH"/>
    <property type="match status" value="1"/>
</dbReference>
<dbReference type="EMBL" id="CP054020">
    <property type="protein sequence ID" value="QKI89270.1"/>
    <property type="molecule type" value="Genomic_DNA"/>
</dbReference>
<dbReference type="InterPro" id="IPR003170">
    <property type="entry name" value="MurB"/>
</dbReference>
<evidence type="ECO:0000313" key="23">
    <source>
        <dbReference type="Proteomes" id="UP000504724"/>
    </source>
</evidence>
<evidence type="ECO:0000256" key="17">
    <source>
        <dbReference type="ARBA" id="ARBA00023316"/>
    </source>
</evidence>
<protein>
    <recommendedName>
        <fullName evidence="7 20">UDP-N-acetylenolpyruvoylglucosamine reductase</fullName>
        <ecNumber evidence="6 20">1.3.1.98</ecNumber>
    </recommendedName>
    <alternativeName>
        <fullName evidence="18 20">UDP-N-acetylmuramate dehydrogenase</fullName>
    </alternativeName>
</protein>
<comment type="catalytic activity">
    <reaction evidence="19 20">
        <text>UDP-N-acetyl-alpha-D-muramate + NADP(+) = UDP-N-acetyl-3-O-(1-carboxyvinyl)-alpha-D-glucosamine + NADPH + H(+)</text>
        <dbReference type="Rhea" id="RHEA:12248"/>
        <dbReference type="ChEBI" id="CHEBI:15378"/>
        <dbReference type="ChEBI" id="CHEBI:57783"/>
        <dbReference type="ChEBI" id="CHEBI:58349"/>
        <dbReference type="ChEBI" id="CHEBI:68483"/>
        <dbReference type="ChEBI" id="CHEBI:70757"/>
        <dbReference type="EC" id="1.3.1.98"/>
    </reaction>
</comment>
<comment type="similarity">
    <text evidence="5 20">Belongs to the MurB family.</text>
</comment>
<dbReference type="SUPFAM" id="SSF56176">
    <property type="entry name" value="FAD-binding/transporter-associated domain-like"/>
    <property type="match status" value="1"/>
</dbReference>
<dbReference type="EC" id="1.3.1.98" evidence="6 20"/>
<evidence type="ECO:0000256" key="20">
    <source>
        <dbReference type="HAMAP-Rule" id="MF_00037"/>
    </source>
</evidence>
<dbReference type="NCBIfam" id="TIGR00179">
    <property type="entry name" value="murB"/>
    <property type="match status" value="1"/>
</dbReference>
<evidence type="ECO:0000256" key="2">
    <source>
        <dbReference type="ARBA" id="ARBA00003921"/>
    </source>
</evidence>
<dbReference type="GO" id="GO:0051301">
    <property type="term" value="P:cell division"/>
    <property type="evidence" value="ECO:0007669"/>
    <property type="project" value="UniProtKB-KW"/>
</dbReference>
<dbReference type="InterPro" id="IPR036635">
    <property type="entry name" value="MurB_C_sf"/>
</dbReference>
<dbReference type="InterPro" id="IPR036318">
    <property type="entry name" value="FAD-bd_PCMH-like_sf"/>
</dbReference>
<comment type="subcellular location">
    <subcellularLocation>
        <location evidence="3 20">Cytoplasm</location>
    </subcellularLocation>
</comment>
<evidence type="ECO:0000256" key="19">
    <source>
        <dbReference type="ARBA" id="ARBA00048914"/>
    </source>
</evidence>
<evidence type="ECO:0000256" key="11">
    <source>
        <dbReference type="ARBA" id="ARBA00022827"/>
    </source>
</evidence>
<keyword evidence="11 20" id="KW-0274">FAD</keyword>
<dbReference type="RefSeq" id="WP_173285168.1">
    <property type="nucleotide sequence ID" value="NZ_CP054020.1"/>
</dbReference>
<dbReference type="InterPro" id="IPR016167">
    <property type="entry name" value="FAD-bd_PCMH_sub1"/>
</dbReference>
<feature type="domain" description="FAD-binding PCMH-type" evidence="21">
    <location>
        <begin position="17"/>
        <end position="188"/>
    </location>
</feature>
<comment type="function">
    <text evidence="2 20">Cell wall formation.</text>
</comment>
<dbReference type="Pfam" id="PF01565">
    <property type="entry name" value="FAD_binding_4"/>
    <property type="match status" value="1"/>
</dbReference>
<keyword evidence="14 20" id="KW-0573">Peptidoglycan synthesis</keyword>
<dbReference type="GO" id="GO:0005829">
    <property type="term" value="C:cytosol"/>
    <property type="evidence" value="ECO:0007669"/>
    <property type="project" value="TreeGrafter"/>
</dbReference>
<dbReference type="GO" id="GO:0009252">
    <property type="term" value="P:peptidoglycan biosynthetic process"/>
    <property type="evidence" value="ECO:0007669"/>
    <property type="project" value="UniProtKB-UniRule"/>
</dbReference>
<sequence>MHIQANYSLLKHNTFHVDVSSQYYVEINKQSDILTLRTDVKLASLPWRIIGDGSNLLFTHDFQGLTLRCSYNKIRVVKEDNENVWLTVGAGVKWHDLVKYSVENNWWGLENLALIPGSVGAAPVQNIGAYGAEAQDVITRVQTLNVFDGQHREFRNAECNFGYRTSIFKQEYINRLMVFRITVRLRKFASGKPNLSYEPLRDSFRDIINKDSITPKMVFDRVVEIRKQRVPDPAVEGNAGSFFKNPVVDADYFKQLQEQNPDLPHHKMLDGTYKIPAAWMIEQCDLKGKHIGAAGVSAQHALVIVNLGGAKGNELVELSQQVQEAVNHKFGVYLEPEVIIL</sequence>
<dbReference type="UniPathway" id="UPA00219"/>
<dbReference type="Proteomes" id="UP000504724">
    <property type="component" value="Chromosome"/>
</dbReference>
<evidence type="ECO:0000256" key="14">
    <source>
        <dbReference type="ARBA" id="ARBA00022984"/>
    </source>
</evidence>
<evidence type="ECO:0000313" key="22">
    <source>
        <dbReference type="EMBL" id="QKI89270.1"/>
    </source>
</evidence>
<evidence type="ECO:0000259" key="21">
    <source>
        <dbReference type="PROSITE" id="PS51387"/>
    </source>
</evidence>
<evidence type="ECO:0000256" key="12">
    <source>
        <dbReference type="ARBA" id="ARBA00022857"/>
    </source>
</evidence>
<evidence type="ECO:0000256" key="18">
    <source>
        <dbReference type="ARBA" id="ARBA00031026"/>
    </source>
</evidence>
<feature type="active site" evidence="20">
    <location>
        <position position="164"/>
    </location>
</feature>
<evidence type="ECO:0000256" key="13">
    <source>
        <dbReference type="ARBA" id="ARBA00022960"/>
    </source>
</evidence>
<feature type="active site" description="Proton donor" evidence="20">
    <location>
        <position position="241"/>
    </location>
</feature>
<keyword evidence="8 20" id="KW-0963">Cytoplasm</keyword>
<dbReference type="KEGG" id="txa:HQN79_06675"/>
<comment type="pathway">
    <text evidence="4 20">Cell wall biogenesis; peptidoglycan biosynthesis.</text>
</comment>
<dbReference type="Pfam" id="PF02873">
    <property type="entry name" value="MurB_C"/>
    <property type="match status" value="1"/>
</dbReference>
<evidence type="ECO:0000256" key="16">
    <source>
        <dbReference type="ARBA" id="ARBA00023306"/>
    </source>
</evidence>
<dbReference type="Gene3D" id="3.30.43.10">
    <property type="entry name" value="Uridine Diphospho-n-acetylenolpyruvylglucosamine Reductase, domain 2"/>
    <property type="match status" value="1"/>
</dbReference>
<dbReference type="PANTHER" id="PTHR21071:SF4">
    <property type="entry name" value="UDP-N-ACETYLENOLPYRUVOYLGLUCOSAMINE REDUCTASE"/>
    <property type="match status" value="1"/>
</dbReference>
<dbReference type="Gene3D" id="3.30.465.10">
    <property type="match status" value="1"/>
</dbReference>
<evidence type="ECO:0000256" key="7">
    <source>
        <dbReference type="ARBA" id="ARBA00015188"/>
    </source>
</evidence>
<dbReference type="HAMAP" id="MF_00037">
    <property type="entry name" value="MurB"/>
    <property type="match status" value="1"/>
</dbReference>
<dbReference type="NCBIfam" id="NF000755">
    <property type="entry name" value="PRK00046.1"/>
    <property type="match status" value="1"/>
</dbReference>
<dbReference type="Gene3D" id="3.90.78.10">
    <property type="entry name" value="UDP-N-acetylenolpyruvoylglucosamine reductase, C-terminal domain"/>
    <property type="match status" value="1"/>
</dbReference>
<organism evidence="22 23">
    <name type="scientific">Thiomicrorhabdus xiamenensis</name>
    <dbReference type="NCBI Taxonomy" id="2739063"/>
    <lineage>
        <taxon>Bacteria</taxon>
        <taxon>Pseudomonadati</taxon>
        <taxon>Pseudomonadota</taxon>
        <taxon>Gammaproteobacteria</taxon>
        <taxon>Thiotrichales</taxon>
        <taxon>Piscirickettsiaceae</taxon>
        <taxon>Thiomicrorhabdus</taxon>
    </lineage>
</organism>
<keyword evidence="16 20" id="KW-0131">Cell cycle</keyword>
<dbReference type="InterPro" id="IPR016166">
    <property type="entry name" value="FAD-bd_PCMH"/>
</dbReference>
<dbReference type="InterPro" id="IPR011601">
    <property type="entry name" value="MurB_C"/>
</dbReference>